<evidence type="ECO:0000313" key="1">
    <source>
        <dbReference type="EMBL" id="ONG46845.1"/>
    </source>
</evidence>
<dbReference type="EMBL" id="MLCO01000309">
    <property type="protein sequence ID" value="ONG46845.1"/>
    <property type="molecule type" value="Genomic_DNA"/>
</dbReference>
<dbReference type="RefSeq" id="WP_076959968.1">
    <property type="nucleotide sequence ID" value="NZ_MLCO01000309.1"/>
</dbReference>
<dbReference type="OrthoDB" id="7275777at2"/>
<sequence>MAEMVHPQDDPFYGELRAFANRDGFVVIEMKEEAEAPFLVLSPLEAARLMAAMRAAIAAIDSDVQKAIPPED</sequence>
<protein>
    <submittedName>
        <fullName evidence="1">Uncharacterized protein</fullName>
    </submittedName>
</protein>
<keyword evidence="2" id="KW-1185">Reference proteome</keyword>
<comment type="caution">
    <text evidence="1">The sequence shown here is derived from an EMBL/GenBank/DDBJ whole genome shotgun (WGS) entry which is preliminary data.</text>
</comment>
<gene>
    <name evidence="1" type="ORF">BKE38_24850</name>
</gene>
<reference evidence="1 2" key="1">
    <citation type="submission" date="2016-10" db="EMBL/GenBank/DDBJ databases">
        <title>Draft Genome sequence of Roseomonas sp. strain M3.</title>
        <authorList>
            <person name="Subhash Y."/>
            <person name="Lee S."/>
        </authorList>
    </citation>
    <scope>NUCLEOTIDE SEQUENCE [LARGE SCALE GENOMIC DNA]</scope>
    <source>
        <strain evidence="1 2">M3</strain>
    </source>
</reference>
<dbReference type="Proteomes" id="UP000188879">
    <property type="component" value="Unassembled WGS sequence"/>
</dbReference>
<accession>A0A1V2GXY2</accession>
<dbReference type="AlphaFoldDB" id="A0A1V2GXY2"/>
<proteinExistence type="predicted"/>
<organism evidence="1 2">
    <name type="scientific">Teichococcus deserti</name>
    <dbReference type="NCBI Taxonomy" id="1817963"/>
    <lineage>
        <taxon>Bacteria</taxon>
        <taxon>Pseudomonadati</taxon>
        <taxon>Pseudomonadota</taxon>
        <taxon>Alphaproteobacteria</taxon>
        <taxon>Acetobacterales</taxon>
        <taxon>Roseomonadaceae</taxon>
        <taxon>Roseomonas</taxon>
    </lineage>
</organism>
<name>A0A1V2GXY2_9PROT</name>
<evidence type="ECO:0000313" key="2">
    <source>
        <dbReference type="Proteomes" id="UP000188879"/>
    </source>
</evidence>